<proteinExistence type="predicted"/>
<dbReference type="EMBL" id="HBEF01014512">
    <property type="protein sequence ID" value="CAD8336951.1"/>
    <property type="molecule type" value="Transcribed_RNA"/>
</dbReference>
<evidence type="ECO:0000313" key="1">
    <source>
        <dbReference type="EMBL" id="CAD8336951.1"/>
    </source>
</evidence>
<dbReference type="AlphaFoldDB" id="A0A7R9WVR3"/>
<accession>A0A7R9WVR3</accession>
<reference evidence="1" key="1">
    <citation type="submission" date="2021-01" db="EMBL/GenBank/DDBJ databases">
        <authorList>
            <person name="Corre E."/>
            <person name="Pelletier E."/>
            <person name="Niang G."/>
            <person name="Scheremetjew M."/>
            <person name="Finn R."/>
            <person name="Kale V."/>
            <person name="Holt S."/>
            <person name="Cochrane G."/>
            <person name="Meng A."/>
            <person name="Brown T."/>
            <person name="Cohen L."/>
        </authorList>
    </citation>
    <scope>NUCLEOTIDE SEQUENCE</scope>
    <source>
        <strain evidence="1">CCMP3328</strain>
    </source>
</reference>
<sequence>MKFPIVNQASPLFLATIIGIVNVRHVASAKCGDPWREPCLGDTDARYKTDRNYDIEAQSDLAVGQSLPSHSEDSVGLIMHARIPARRCTICAMSAKRFQSLMVCLSWSGPSALRNPTSILTYGTNSFIHPSIICLAPLHYLLFDHTGSISGILRVRHVHVRTGWSAVAESSSGRSRCWTVGIRHISVQDLHQLHGGWN</sequence>
<protein>
    <submittedName>
        <fullName evidence="1">Uncharacterized protein</fullName>
    </submittedName>
</protein>
<gene>
    <name evidence="1" type="ORF">CAUS1442_LOCUS9079</name>
</gene>
<organism evidence="1">
    <name type="scientific">Craspedostauros australis</name>
    <dbReference type="NCBI Taxonomy" id="1486917"/>
    <lineage>
        <taxon>Eukaryota</taxon>
        <taxon>Sar</taxon>
        <taxon>Stramenopiles</taxon>
        <taxon>Ochrophyta</taxon>
        <taxon>Bacillariophyta</taxon>
        <taxon>Bacillariophyceae</taxon>
        <taxon>Bacillariophycidae</taxon>
        <taxon>Naviculales</taxon>
        <taxon>Naviculaceae</taxon>
        <taxon>Craspedostauros</taxon>
    </lineage>
</organism>
<name>A0A7R9WVR3_9STRA</name>